<dbReference type="EMBL" id="JBHRSV010000028">
    <property type="protein sequence ID" value="MFC2927102.1"/>
    <property type="molecule type" value="Genomic_DNA"/>
</dbReference>
<dbReference type="InterPro" id="IPR011047">
    <property type="entry name" value="Quinoprotein_ADH-like_sf"/>
</dbReference>
<comment type="caution">
    <text evidence="2">The sequence shown here is derived from an EMBL/GenBank/DDBJ whole genome shotgun (WGS) entry which is preliminary data.</text>
</comment>
<dbReference type="InterPro" id="IPR052918">
    <property type="entry name" value="Motility_Chemotaxis_Reg"/>
</dbReference>
<dbReference type="Gene3D" id="1.20.1330.10">
    <property type="entry name" value="f41 fragment of flagellin, N-terminal domain"/>
    <property type="match status" value="1"/>
</dbReference>
<keyword evidence="3" id="KW-1185">Reference proteome</keyword>
<feature type="region of interest" description="Disordered" evidence="1">
    <location>
        <begin position="319"/>
        <end position="340"/>
    </location>
</feature>
<reference evidence="3" key="1">
    <citation type="journal article" date="2019" name="Int. J. Syst. Evol. Microbiol.">
        <title>The Global Catalogue of Microorganisms (GCM) 10K type strain sequencing project: providing services to taxonomists for standard genome sequencing and annotation.</title>
        <authorList>
            <consortium name="The Broad Institute Genomics Platform"/>
            <consortium name="The Broad Institute Genome Sequencing Center for Infectious Disease"/>
            <person name="Wu L."/>
            <person name="Ma J."/>
        </authorList>
    </citation>
    <scope>NUCLEOTIDE SEQUENCE [LARGE SCALE GENOMIC DNA]</scope>
    <source>
        <strain evidence="3">KCTC 52487</strain>
    </source>
</reference>
<sequence>MADIIGFDLTALQGWYQAKNAVRLANASPRPSGASTGNGQQSSSASAVLPPWDVRGEIADAESLSRKALATGIFFEKNLGSFADLDAPDDYKNLFSMYQGLRRMHALALEAADKTTTDTRRNFLDNRFAQGLSQFEDVFNELDLEGVTLLKGEQLSKVESGVAINRGTSEYTTGIIHTGDFDAEVASLTGNVQFTVSVKKSGTTQDINIDLADMGATVRNLDNIAAHINTQLEAAGILTRFERVKIGEKDDSGVIPGNDFGFHIQGVLTEQVSFSTSTSSPAVYLAGVTGIGEDSAGQLVRLTDLGSGTPVVDYTRRIEATPDSTETTNDAGETKTTTETNPLTVRATAVSSDGGVYVVGETASGIEGQTIKGETDLVLQKRDSTGRVVWTRTLGAAGEAEGASIAVDASGNVVVSGTVKGTLGTTTNVGGEDSFVAKYNTAGVEQWLQRFGGTADDRTTSVTLGSDGTVYVAGEAKSGFGDTAHAGGAWDGYVRAISEDGTHQWTRRVGDTGEERAKAIAVADDGGLLVASEEDGRAILRKYSSADGTGAALWETDLGDLDGGRIGSIAVDGTDIYLTGAAGSAFAPSAPLAANAGGRDAMVVKLTDGASASVAWTTFIGSDADDSAAALQVSGGKLYVSGKTTGSLPGSTLNGTRNAFVAEIDGATGGLGWTQQISGRGGISEATGIAVDAEGDSVLSALGLPRGALTYSDSRVVTDRTSVRDGDHFFISVDGGRRKKITIDSDDTIRSLTFKINAALVLDGTADVRRSSAGDQLRITPKENVTIELFSGVEGRDALKGLGIQPGAVHKKPSLLNADTTSDAPPLFALGLPATMKLDTRDKAATAVKALEEAMSVIQRAYRDLTTPQSVKDLLNGNKKGKGGGTVPAYIQAQYANYAAGLSRLTGGA</sequence>
<dbReference type="PANTHER" id="PTHR35580:SF1">
    <property type="entry name" value="PHYTASE-LIKE DOMAIN-CONTAINING PROTEIN"/>
    <property type="match status" value="1"/>
</dbReference>
<feature type="compositionally biased region" description="Polar residues" evidence="1">
    <location>
        <begin position="33"/>
        <end position="46"/>
    </location>
</feature>
<evidence type="ECO:0000313" key="2">
    <source>
        <dbReference type="EMBL" id="MFC2927102.1"/>
    </source>
</evidence>
<dbReference type="Proteomes" id="UP001595379">
    <property type="component" value="Unassembled WGS sequence"/>
</dbReference>
<organism evidence="2 3">
    <name type="scientific">Hyphobacterium vulgare</name>
    <dbReference type="NCBI Taxonomy" id="1736751"/>
    <lineage>
        <taxon>Bacteria</taxon>
        <taxon>Pseudomonadati</taxon>
        <taxon>Pseudomonadota</taxon>
        <taxon>Alphaproteobacteria</taxon>
        <taxon>Maricaulales</taxon>
        <taxon>Maricaulaceae</taxon>
        <taxon>Hyphobacterium</taxon>
    </lineage>
</organism>
<feature type="region of interest" description="Disordered" evidence="1">
    <location>
        <begin position="27"/>
        <end position="47"/>
    </location>
</feature>
<evidence type="ECO:0008006" key="4">
    <source>
        <dbReference type="Google" id="ProtNLM"/>
    </source>
</evidence>
<dbReference type="RefSeq" id="WP_343163092.1">
    <property type="nucleotide sequence ID" value="NZ_JBHRSV010000028.1"/>
</dbReference>
<accession>A0ABV7A0J7</accession>
<name>A0ABV7A0J7_9PROT</name>
<dbReference type="SUPFAM" id="SSF50998">
    <property type="entry name" value="Quinoprotein alcohol dehydrogenase-like"/>
    <property type="match status" value="1"/>
</dbReference>
<dbReference type="PANTHER" id="PTHR35580">
    <property type="entry name" value="CELL SURFACE GLYCOPROTEIN (S-LAYER PROTEIN)-LIKE PROTEIN"/>
    <property type="match status" value="1"/>
</dbReference>
<protein>
    <recommendedName>
        <fullName evidence="4">Transcriptional regulator</fullName>
    </recommendedName>
</protein>
<feature type="compositionally biased region" description="Low complexity" evidence="1">
    <location>
        <begin position="325"/>
        <end position="340"/>
    </location>
</feature>
<gene>
    <name evidence="2" type="ORF">ACFOOR_13380</name>
</gene>
<evidence type="ECO:0000256" key="1">
    <source>
        <dbReference type="SAM" id="MobiDB-lite"/>
    </source>
</evidence>
<evidence type="ECO:0000313" key="3">
    <source>
        <dbReference type="Proteomes" id="UP001595379"/>
    </source>
</evidence>
<proteinExistence type="predicted"/>